<protein>
    <submittedName>
        <fullName evidence="2">Unnamed protein product</fullName>
    </submittedName>
</protein>
<feature type="region of interest" description="Disordered" evidence="1">
    <location>
        <begin position="574"/>
        <end position="605"/>
    </location>
</feature>
<reference evidence="2" key="1">
    <citation type="submission" date="2023-04" db="EMBL/GenBank/DDBJ databases">
        <title>Ambrosiozyma monospora NBRC 1965.</title>
        <authorList>
            <person name="Ichikawa N."/>
            <person name="Sato H."/>
            <person name="Tonouchi N."/>
        </authorList>
    </citation>
    <scope>NUCLEOTIDE SEQUENCE</scope>
    <source>
        <strain evidence="2">NBRC 1965</strain>
    </source>
</reference>
<gene>
    <name evidence="2" type="ORF">Amon01_001020400</name>
</gene>
<evidence type="ECO:0000256" key="1">
    <source>
        <dbReference type="SAM" id="MobiDB-lite"/>
    </source>
</evidence>
<feature type="compositionally biased region" description="Low complexity" evidence="1">
    <location>
        <begin position="576"/>
        <end position="600"/>
    </location>
</feature>
<dbReference type="Proteomes" id="UP001165063">
    <property type="component" value="Unassembled WGS sequence"/>
</dbReference>
<name>A0A9W6WMU8_AMBMO</name>
<keyword evidence="3" id="KW-1185">Reference proteome</keyword>
<dbReference type="InterPro" id="IPR032675">
    <property type="entry name" value="LRR_dom_sf"/>
</dbReference>
<organism evidence="2 3">
    <name type="scientific">Ambrosiozyma monospora</name>
    <name type="common">Yeast</name>
    <name type="synonym">Endomycopsis monosporus</name>
    <dbReference type="NCBI Taxonomy" id="43982"/>
    <lineage>
        <taxon>Eukaryota</taxon>
        <taxon>Fungi</taxon>
        <taxon>Dikarya</taxon>
        <taxon>Ascomycota</taxon>
        <taxon>Saccharomycotina</taxon>
        <taxon>Pichiomycetes</taxon>
        <taxon>Pichiales</taxon>
        <taxon>Pichiaceae</taxon>
        <taxon>Ambrosiozyma</taxon>
    </lineage>
</organism>
<dbReference type="EMBL" id="BSXU01018857">
    <property type="protein sequence ID" value="GME85774.1"/>
    <property type="molecule type" value="Genomic_DNA"/>
</dbReference>
<accession>A0A9W6WMU8</accession>
<dbReference type="Gene3D" id="3.80.10.10">
    <property type="entry name" value="Ribonuclease Inhibitor"/>
    <property type="match status" value="1"/>
</dbReference>
<evidence type="ECO:0000313" key="2">
    <source>
        <dbReference type="EMBL" id="GME85774.1"/>
    </source>
</evidence>
<sequence>MSQRSTSEDQKLPFELGYSIWSQVLEEIDDLFAIVGLVGYNPQLDQIVQLYLNSQDILFDFDTVLPTREESERKWILQLITKSTTTSNKSREIDTIRSKPSHSPITYQVLKAYCCLMYQHNLRFNSITIGSHIPYSSVDQMRVYPEYELLLELSREIKLECNHNAFLKSLSLYSMDWLYDVTSLKVSKFFIQLDAMNRFPNLNELTIDAGHLFDVSTVAYFSNLLDYRGHLQKLTFQYCFAKWDISEVTLQFCEVLDQFHSLHPDTKIEFIFSKPDKFNLKRHTNVFHWPLAHREFLPLLRNFKRMNMIPDQSIEDWAFLKHFTSLEELTLSFPNANELTHHVFQLQNSSLKYLVITDEFDQRLDFKGLTSLKTLELSDVSISGESLDTLPDSTQVLYFKERVSVEGEVSRLPINLQRFVMEKPQTFGSFLKLSRRFTARSVTSLEIELVYCLTLPDAVFRFIRDCPNVSSVLLGHGCLRNYQLQQELMLQPHDEYFENKTSKTPTGSCYPWFIDIRNTSHIYNNLIDLSSKDSLPTSSELFKHFHQEPKYTVEYTELKDSLYVHNTTQVQVHPTTFSSLPNSSRTSSATSPSSSFANNTKSTSPTYTSQLPFHKFVKMSMSSYTSYTNQLQESIETQNYGSGSQSFKNSLWISLNCHGGRSRSRGGSGSGGFKRRSKICCDLWDDDDEWNLKMKAKKKLIKALGSGYDTEYDAGEELKKIDYERYGFVSVCGVLDIREGF</sequence>
<dbReference type="SUPFAM" id="SSF52058">
    <property type="entry name" value="L domain-like"/>
    <property type="match status" value="1"/>
</dbReference>
<proteinExistence type="predicted"/>
<dbReference type="AlphaFoldDB" id="A0A9W6WMU8"/>
<comment type="caution">
    <text evidence="2">The sequence shown here is derived from an EMBL/GenBank/DDBJ whole genome shotgun (WGS) entry which is preliminary data.</text>
</comment>
<evidence type="ECO:0000313" key="3">
    <source>
        <dbReference type="Proteomes" id="UP001165063"/>
    </source>
</evidence>